<evidence type="ECO:0000259" key="2">
    <source>
        <dbReference type="PROSITE" id="PS50106"/>
    </source>
</evidence>
<evidence type="ECO:0000256" key="1">
    <source>
        <dbReference type="SAM" id="SignalP"/>
    </source>
</evidence>
<dbReference type="Gene3D" id="2.30.42.10">
    <property type="match status" value="1"/>
</dbReference>
<dbReference type="STRING" id="1123291.SAMN04490355_101288"/>
<dbReference type="EMBL" id="FOTS01000012">
    <property type="protein sequence ID" value="SFL65957.1"/>
    <property type="molecule type" value="Genomic_DNA"/>
</dbReference>
<dbReference type="InterPro" id="IPR036034">
    <property type="entry name" value="PDZ_sf"/>
</dbReference>
<evidence type="ECO:0000313" key="4">
    <source>
        <dbReference type="Proteomes" id="UP000199520"/>
    </source>
</evidence>
<dbReference type="PROSITE" id="PS51257">
    <property type="entry name" value="PROKAR_LIPOPROTEIN"/>
    <property type="match status" value="1"/>
</dbReference>
<proteinExistence type="predicted"/>
<dbReference type="Pfam" id="PF00595">
    <property type="entry name" value="PDZ"/>
    <property type="match status" value="1"/>
</dbReference>
<evidence type="ECO:0000313" key="3">
    <source>
        <dbReference type="EMBL" id="SFL65957.1"/>
    </source>
</evidence>
<protein>
    <submittedName>
        <fullName evidence="3">PDZ domain (Also known as DHR or GLGF)</fullName>
    </submittedName>
</protein>
<feature type="signal peptide" evidence="1">
    <location>
        <begin position="1"/>
        <end position="22"/>
    </location>
</feature>
<dbReference type="AlphaFoldDB" id="A0A1I4JID3"/>
<dbReference type="PROSITE" id="PS50106">
    <property type="entry name" value="PDZ"/>
    <property type="match status" value="1"/>
</dbReference>
<feature type="domain" description="PDZ" evidence="2">
    <location>
        <begin position="124"/>
        <end position="196"/>
    </location>
</feature>
<reference evidence="4" key="1">
    <citation type="submission" date="2016-10" db="EMBL/GenBank/DDBJ databases">
        <authorList>
            <person name="Varghese N."/>
            <person name="Submissions S."/>
        </authorList>
    </citation>
    <scope>NUCLEOTIDE SEQUENCE [LARGE SCALE GENOMIC DNA]</scope>
    <source>
        <strain evidence="4">DSM 13327</strain>
    </source>
</reference>
<feature type="chain" id="PRO_5011687706" evidence="1">
    <location>
        <begin position="23"/>
        <end position="232"/>
    </location>
</feature>
<dbReference type="InterPro" id="IPR001478">
    <property type="entry name" value="PDZ"/>
</dbReference>
<organism evidence="3 4">
    <name type="scientific">Pelosinus propionicus DSM 13327</name>
    <dbReference type="NCBI Taxonomy" id="1123291"/>
    <lineage>
        <taxon>Bacteria</taxon>
        <taxon>Bacillati</taxon>
        <taxon>Bacillota</taxon>
        <taxon>Negativicutes</taxon>
        <taxon>Selenomonadales</taxon>
        <taxon>Sporomusaceae</taxon>
        <taxon>Pelosinus</taxon>
    </lineage>
</organism>
<keyword evidence="1" id="KW-0732">Signal</keyword>
<gene>
    <name evidence="3" type="ORF">SAMN04490355_101288</name>
</gene>
<accession>A0A1I4JID3</accession>
<keyword evidence="4" id="KW-1185">Reference proteome</keyword>
<dbReference type="RefSeq" id="WP_175490502.1">
    <property type="nucleotide sequence ID" value="NZ_FOTS01000012.1"/>
</dbReference>
<dbReference type="Proteomes" id="UP000199520">
    <property type="component" value="Unassembled WGS sequence"/>
</dbReference>
<sequence length="232" mass="25879">MFRKALIILGIVFSCMYTTVFAASHVVINDVETKEVKNYIIEKLALSGSNWIIEQASDNNLVLLATRTQNAGLFGQYTWSYENRLGFAFVQKDKDVILSVSETCTSHAPNGATTITPVGTANTEIPYLQNVKGYFNGMYLFGFNCSSKKENGGFPITDISPFGAFEKEGIRIGDVLIAVNDVKLKKARNSDAIDGLFFDKTRQTTLKFLIKRGEVEKIHSITSEYMPPEFKK</sequence>
<name>A0A1I4JID3_9FIRM</name>
<dbReference type="SMART" id="SM00228">
    <property type="entry name" value="PDZ"/>
    <property type="match status" value="1"/>
</dbReference>
<dbReference type="SUPFAM" id="SSF50156">
    <property type="entry name" value="PDZ domain-like"/>
    <property type="match status" value="1"/>
</dbReference>